<evidence type="ECO:0000313" key="2">
    <source>
        <dbReference type="WBParaSite" id="jg20671"/>
    </source>
</evidence>
<dbReference type="WBParaSite" id="jg20671">
    <property type="protein sequence ID" value="jg20671"/>
    <property type="gene ID" value="jg20671"/>
</dbReference>
<dbReference type="GO" id="GO:0031267">
    <property type="term" value="F:small GTPase binding"/>
    <property type="evidence" value="ECO:0007669"/>
    <property type="project" value="InterPro"/>
</dbReference>
<reference evidence="2" key="1">
    <citation type="submission" date="2022-11" db="UniProtKB">
        <authorList>
            <consortium name="WormBaseParasite"/>
        </authorList>
    </citation>
    <scope>IDENTIFICATION</scope>
</reference>
<dbReference type="GO" id="GO:0030833">
    <property type="term" value="P:regulation of actin filament polymerization"/>
    <property type="evidence" value="ECO:0007669"/>
    <property type="project" value="InterPro"/>
</dbReference>
<dbReference type="AlphaFoldDB" id="A0A915DL49"/>
<accession>A0A915DL49</accession>
<protein>
    <submittedName>
        <fullName evidence="2">Uncharacterized protein</fullName>
    </submittedName>
</protein>
<dbReference type="InterPro" id="IPR008081">
    <property type="entry name" value="Cytoplasmic_FMR1-int"/>
</dbReference>
<proteinExistence type="predicted"/>
<keyword evidence="1" id="KW-1185">Reference proteome</keyword>
<dbReference type="Proteomes" id="UP000887574">
    <property type="component" value="Unplaced"/>
</dbReference>
<evidence type="ECO:0000313" key="1">
    <source>
        <dbReference type="Proteomes" id="UP000887574"/>
    </source>
</evidence>
<name>A0A915DL49_9BILA</name>
<sequence>MFAVLDELKNMKASIKNDFSTYRRAVQSLQSVSSDLHQMHNLSLFLATQNKIKEWLRTELQKDHFFLMMFTGPEK</sequence>
<organism evidence="1 2">
    <name type="scientific">Ditylenchus dipsaci</name>
    <dbReference type="NCBI Taxonomy" id="166011"/>
    <lineage>
        <taxon>Eukaryota</taxon>
        <taxon>Metazoa</taxon>
        <taxon>Ecdysozoa</taxon>
        <taxon>Nematoda</taxon>
        <taxon>Chromadorea</taxon>
        <taxon>Rhabditida</taxon>
        <taxon>Tylenchina</taxon>
        <taxon>Tylenchomorpha</taxon>
        <taxon>Sphaerularioidea</taxon>
        <taxon>Anguinidae</taxon>
        <taxon>Anguininae</taxon>
        <taxon>Ditylenchus</taxon>
    </lineage>
</organism>
<dbReference type="PANTHER" id="PTHR12195">
    <property type="entry name" value="CYTOPLASMIC FMR1-INTERACTING PROTEIN-RELATED"/>
    <property type="match status" value="1"/>
</dbReference>